<dbReference type="GO" id="GO:0003841">
    <property type="term" value="F:1-acylglycerol-3-phosphate O-acyltransferase activity"/>
    <property type="evidence" value="ECO:0007669"/>
    <property type="project" value="TreeGrafter"/>
</dbReference>
<reference evidence="6" key="1">
    <citation type="journal article" date="2015" name="PLoS Genet.">
        <title>Genome Sequence and Transcriptome Analyses of Chrysochromulina tobin: Metabolic Tools for Enhanced Algal Fitness in the Prominent Order Prymnesiales (Haptophyceae).</title>
        <authorList>
            <person name="Hovde B.T."/>
            <person name="Deodato C.R."/>
            <person name="Hunsperger H.M."/>
            <person name="Ryken S.A."/>
            <person name="Yost W."/>
            <person name="Jha R.K."/>
            <person name="Patterson J."/>
            <person name="Monnat R.J. Jr."/>
            <person name="Barlow S.B."/>
            <person name="Starkenburg S.R."/>
            <person name="Cattolico R.A."/>
        </authorList>
    </citation>
    <scope>NUCLEOTIDE SEQUENCE</scope>
    <source>
        <strain evidence="6">CCMP291</strain>
    </source>
</reference>
<dbReference type="CDD" id="cd07989">
    <property type="entry name" value="LPLAT_AGPAT-like"/>
    <property type="match status" value="1"/>
</dbReference>
<evidence type="ECO:0000259" key="4">
    <source>
        <dbReference type="SMART" id="SM00563"/>
    </source>
</evidence>
<dbReference type="SUPFAM" id="SSF69593">
    <property type="entry name" value="Glycerol-3-phosphate (1)-acyltransferase"/>
    <property type="match status" value="1"/>
</dbReference>
<evidence type="ECO:0000256" key="1">
    <source>
        <dbReference type="ARBA" id="ARBA00022679"/>
    </source>
</evidence>
<dbReference type="AlphaFoldDB" id="A0A0M0JQT5"/>
<protein>
    <submittedName>
        <fullName evidence="5">Acyltransferase-like copy 2</fullName>
    </submittedName>
</protein>
<dbReference type="Proteomes" id="UP000037460">
    <property type="component" value="Unassembled WGS sequence"/>
</dbReference>
<dbReference type="PANTHER" id="PTHR10434">
    <property type="entry name" value="1-ACYL-SN-GLYCEROL-3-PHOSPHATE ACYLTRANSFERASE"/>
    <property type="match status" value="1"/>
</dbReference>
<dbReference type="Pfam" id="PF01553">
    <property type="entry name" value="Acyltransferase"/>
    <property type="match status" value="1"/>
</dbReference>
<proteinExistence type="predicted"/>
<dbReference type="GO" id="GO:0006654">
    <property type="term" value="P:phosphatidic acid biosynthetic process"/>
    <property type="evidence" value="ECO:0007669"/>
    <property type="project" value="TreeGrafter"/>
</dbReference>
<gene>
    <name evidence="5" type="ORF">Ctob_014509</name>
</gene>
<dbReference type="InterPro" id="IPR002123">
    <property type="entry name" value="Plipid/glycerol_acylTrfase"/>
</dbReference>
<keyword evidence="6" id="KW-1185">Reference proteome</keyword>
<keyword evidence="3" id="KW-1133">Transmembrane helix</keyword>
<evidence type="ECO:0000256" key="3">
    <source>
        <dbReference type="SAM" id="Phobius"/>
    </source>
</evidence>
<name>A0A0M0JQT5_9EUKA</name>
<keyword evidence="1 5" id="KW-0808">Transferase</keyword>
<keyword evidence="3" id="KW-0812">Transmembrane</keyword>
<evidence type="ECO:0000313" key="5">
    <source>
        <dbReference type="EMBL" id="KOO28623.1"/>
    </source>
</evidence>
<organism evidence="5 6">
    <name type="scientific">Chrysochromulina tobinii</name>
    <dbReference type="NCBI Taxonomy" id="1460289"/>
    <lineage>
        <taxon>Eukaryota</taxon>
        <taxon>Haptista</taxon>
        <taxon>Haptophyta</taxon>
        <taxon>Prymnesiophyceae</taxon>
        <taxon>Prymnesiales</taxon>
        <taxon>Chrysochromulinaceae</taxon>
        <taxon>Chrysochromulina</taxon>
    </lineage>
</organism>
<dbReference type="EMBL" id="JWZX01002537">
    <property type="protein sequence ID" value="KOO28623.1"/>
    <property type="molecule type" value="Genomic_DNA"/>
</dbReference>
<feature type="domain" description="Phospholipid/glycerol acyltransferase" evidence="4">
    <location>
        <begin position="140"/>
        <end position="278"/>
    </location>
</feature>
<evidence type="ECO:0000313" key="6">
    <source>
        <dbReference type="Proteomes" id="UP000037460"/>
    </source>
</evidence>
<keyword evidence="2 5" id="KW-0012">Acyltransferase</keyword>
<dbReference type="SMART" id="SM00563">
    <property type="entry name" value="PlsC"/>
    <property type="match status" value="1"/>
</dbReference>
<keyword evidence="3" id="KW-0472">Membrane</keyword>
<comment type="caution">
    <text evidence="5">The sequence shown here is derived from an EMBL/GenBank/DDBJ whole genome shotgun (WGS) entry which is preliminary data.</text>
</comment>
<evidence type="ECO:0000256" key="2">
    <source>
        <dbReference type="ARBA" id="ARBA00023315"/>
    </source>
</evidence>
<sequence length="352" mass="38729">MKNLSESEALMAASTPTSRGGMWLLRVLCRIWFTLALLIILTVWLAGAYASRAAYKLGLVRLKTSEDWSIIVGMWSARLLFVLCRPIIKVRHVATTGSRRSYYPWCDGATWRLSDNEFSAAPVQADAEAAQSLPRGPRPSMILINHSSFLDLFLISSLLTYRMIRDTHVRCVVAAKLTTLPCFGNGLGAFSGSFPVYFKATEGGISGGESTSFSVDRERQEADNARMREHVLSGGALAVCPEGTVNRAPPDLQPFRHGSFKLAIESGMAIWGIVFIGCHVCWPKGVAVGGYPCEILVSEPVHLMTPKPGMSAEMVADECRQQMQELVNHLSALQPRHRSLEPAFDSHEHAHD</sequence>
<accession>A0A0M0JQT5</accession>
<dbReference type="PANTHER" id="PTHR10434:SF48">
    <property type="entry name" value="PUTATIVE-RELATED"/>
    <property type="match status" value="1"/>
</dbReference>
<feature type="transmembrane region" description="Helical" evidence="3">
    <location>
        <begin position="23"/>
        <end position="47"/>
    </location>
</feature>
<dbReference type="GO" id="GO:0005783">
    <property type="term" value="C:endoplasmic reticulum"/>
    <property type="evidence" value="ECO:0007669"/>
    <property type="project" value="TreeGrafter"/>
</dbReference>
<dbReference type="OrthoDB" id="431951at2759"/>